<dbReference type="AlphaFoldDB" id="X1MDA6"/>
<dbReference type="Gene3D" id="2.60.40.10">
    <property type="entry name" value="Immunoglobulins"/>
    <property type="match status" value="1"/>
</dbReference>
<proteinExistence type="predicted"/>
<accession>X1MDA6</accession>
<organism evidence="1">
    <name type="scientific">marine sediment metagenome</name>
    <dbReference type="NCBI Taxonomy" id="412755"/>
    <lineage>
        <taxon>unclassified sequences</taxon>
        <taxon>metagenomes</taxon>
        <taxon>ecological metagenomes</taxon>
    </lineage>
</organism>
<gene>
    <name evidence="1" type="ORF">S06H3_18607</name>
</gene>
<protein>
    <submittedName>
        <fullName evidence="1">Uncharacterized protein</fullName>
    </submittedName>
</protein>
<sequence>MPETGVDNILEPEGYYGANSTPFSTISGTASDLPEIGDEIKAQLDKVYVRIKRSPDGTEYWGESGGWMVDDSTWVVCSGTSPWTYDEPSIDGWQDGRRYDIYSRAKDYAGNLSAWTTYTFYYDTNLPKAGGVVSTINSYPASQASSFP</sequence>
<comment type="caution">
    <text evidence="1">The sequence shown here is derived from an EMBL/GenBank/DDBJ whole genome shotgun (WGS) entry which is preliminary data.</text>
</comment>
<reference evidence="1" key="1">
    <citation type="journal article" date="2014" name="Front. Microbiol.">
        <title>High frequency of phylogenetically diverse reductive dehalogenase-homologous genes in deep subseafloor sedimentary metagenomes.</title>
        <authorList>
            <person name="Kawai M."/>
            <person name="Futagami T."/>
            <person name="Toyoda A."/>
            <person name="Takaki Y."/>
            <person name="Nishi S."/>
            <person name="Hori S."/>
            <person name="Arai W."/>
            <person name="Tsubouchi T."/>
            <person name="Morono Y."/>
            <person name="Uchiyama I."/>
            <person name="Ito T."/>
            <person name="Fujiyama A."/>
            <person name="Inagaki F."/>
            <person name="Takami H."/>
        </authorList>
    </citation>
    <scope>NUCLEOTIDE SEQUENCE</scope>
    <source>
        <strain evidence="1">Expedition CK06-06</strain>
    </source>
</reference>
<dbReference type="EMBL" id="BARV01009435">
    <property type="protein sequence ID" value="GAI16056.1"/>
    <property type="molecule type" value="Genomic_DNA"/>
</dbReference>
<evidence type="ECO:0000313" key="1">
    <source>
        <dbReference type="EMBL" id="GAI16056.1"/>
    </source>
</evidence>
<dbReference type="InterPro" id="IPR013783">
    <property type="entry name" value="Ig-like_fold"/>
</dbReference>
<name>X1MDA6_9ZZZZ</name>